<comment type="caution">
    <text evidence="10">The sequence shown here is derived from an EMBL/GenBank/DDBJ whole genome shotgun (WGS) entry which is preliminary data.</text>
</comment>
<keyword evidence="2 8" id="KW-0349">Heme</keyword>
<dbReference type="PROSITE" id="PS50255">
    <property type="entry name" value="CYTOCHROME_B5_2"/>
    <property type="match status" value="1"/>
</dbReference>
<dbReference type="Proteomes" id="UP001168877">
    <property type="component" value="Unassembled WGS sequence"/>
</dbReference>
<dbReference type="InterPro" id="IPR018506">
    <property type="entry name" value="Cyt_B5_heme-BS"/>
</dbReference>
<evidence type="ECO:0000256" key="2">
    <source>
        <dbReference type="ARBA" id="ARBA00022617"/>
    </source>
</evidence>
<dbReference type="InterPro" id="IPR001199">
    <property type="entry name" value="Cyt_B5-like_heme/steroid-bd"/>
</dbReference>
<keyword evidence="6" id="KW-0472">Membrane</keyword>
<dbReference type="SUPFAM" id="SSF55856">
    <property type="entry name" value="Cytochrome b5-like heme/steroid binding domain"/>
    <property type="match status" value="1"/>
</dbReference>
<evidence type="ECO:0000256" key="1">
    <source>
        <dbReference type="ARBA" id="ARBA00004370"/>
    </source>
</evidence>
<evidence type="ECO:0000256" key="7">
    <source>
        <dbReference type="ARBA" id="ARBA00038168"/>
    </source>
</evidence>
<dbReference type="AlphaFoldDB" id="A0AA39RPV2"/>
<keyword evidence="5 8" id="KW-0408">Iron</keyword>
<evidence type="ECO:0000256" key="8">
    <source>
        <dbReference type="RuleBase" id="RU362121"/>
    </source>
</evidence>
<organism evidence="10 11">
    <name type="scientific">Acer saccharum</name>
    <name type="common">Sugar maple</name>
    <dbReference type="NCBI Taxonomy" id="4024"/>
    <lineage>
        <taxon>Eukaryota</taxon>
        <taxon>Viridiplantae</taxon>
        <taxon>Streptophyta</taxon>
        <taxon>Embryophyta</taxon>
        <taxon>Tracheophyta</taxon>
        <taxon>Spermatophyta</taxon>
        <taxon>Magnoliopsida</taxon>
        <taxon>eudicotyledons</taxon>
        <taxon>Gunneridae</taxon>
        <taxon>Pentapetalae</taxon>
        <taxon>rosids</taxon>
        <taxon>malvids</taxon>
        <taxon>Sapindales</taxon>
        <taxon>Sapindaceae</taxon>
        <taxon>Hippocastanoideae</taxon>
        <taxon>Acereae</taxon>
        <taxon>Acer</taxon>
    </lineage>
</organism>
<comment type="similarity">
    <text evidence="7 8">Belongs to the cytochrome b5 family.</text>
</comment>
<keyword evidence="11" id="KW-1185">Reference proteome</keyword>
<dbReference type="Gene3D" id="3.10.120.10">
    <property type="entry name" value="Cytochrome b5-like heme/steroid binding domain"/>
    <property type="match status" value="1"/>
</dbReference>
<reference evidence="10" key="1">
    <citation type="journal article" date="2022" name="Plant J.">
        <title>Strategies of tolerance reflected in two North American maple genomes.</title>
        <authorList>
            <person name="McEvoy S.L."/>
            <person name="Sezen U.U."/>
            <person name="Trouern-Trend A."/>
            <person name="McMahon S.M."/>
            <person name="Schaberg P.G."/>
            <person name="Yang J."/>
            <person name="Wegrzyn J.L."/>
            <person name="Swenson N.G."/>
        </authorList>
    </citation>
    <scope>NUCLEOTIDE SEQUENCE</scope>
    <source>
        <strain evidence="10">NS2018</strain>
    </source>
</reference>
<dbReference type="Pfam" id="PF00173">
    <property type="entry name" value="Cyt-b5"/>
    <property type="match status" value="1"/>
</dbReference>
<evidence type="ECO:0000256" key="5">
    <source>
        <dbReference type="ARBA" id="ARBA00023004"/>
    </source>
</evidence>
<evidence type="ECO:0000313" key="10">
    <source>
        <dbReference type="EMBL" id="KAK0576479.1"/>
    </source>
</evidence>
<dbReference type="InterPro" id="IPR050668">
    <property type="entry name" value="Cytochrome_b5"/>
</dbReference>
<dbReference type="GO" id="GO:0020037">
    <property type="term" value="F:heme binding"/>
    <property type="evidence" value="ECO:0007669"/>
    <property type="project" value="UniProtKB-UniRule"/>
</dbReference>
<evidence type="ECO:0000313" key="11">
    <source>
        <dbReference type="Proteomes" id="UP001168877"/>
    </source>
</evidence>
<dbReference type="PRINTS" id="PR00363">
    <property type="entry name" value="CYTOCHROMEB5"/>
</dbReference>
<accession>A0AA39RPV2</accession>
<dbReference type="GO" id="GO:0016020">
    <property type="term" value="C:membrane"/>
    <property type="evidence" value="ECO:0007669"/>
    <property type="project" value="UniProtKB-SubCell"/>
</dbReference>
<dbReference type="EMBL" id="JAUESC010000386">
    <property type="protein sequence ID" value="KAK0576479.1"/>
    <property type="molecule type" value="Genomic_DNA"/>
</dbReference>
<dbReference type="PANTHER" id="PTHR19359">
    <property type="entry name" value="CYTOCHROME B5"/>
    <property type="match status" value="1"/>
</dbReference>
<dbReference type="PROSITE" id="PS00191">
    <property type="entry name" value="CYTOCHROME_B5_1"/>
    <property type="match status" value="1"/>
</dbReference>
<name>A0AA39RPV2_ACESA</name>
<protein>
    <recommendedName>
        <fullName evidence="9">Cytochrome b5 heme-binding domain-containing protein</fullName>
    </recommendedName>
</protein>
<sequence length="108" mass="12280">MADQRVFTLSEVAQHKSKNDCWFVINGRVLNVTKFLELHPGGEEVLIESAGKDATKEFENIGHSSAAKKLLIKYQVGFSEVTLSKRRKPRMIQFRNPVRKDGGFCNQE</sequence>
<evidence type="ECO:0000256" key="3">
    <source>
        <dbReference type="ARBA" id="ARBA00022692"/>
    </source>
</evidence>
<gene>
    <name evidence="10" type="ORF">LWI29_018138</name>
</gene>
<evidence type="ECO:0000256" key="6">
    <source>
        <dbReference type="ARBA" id="ARBA00023136"/>
    </source>
</evidence>
<reference evidence="10" key="2">
    <citation type="submission" date="2023-06" db="EMBL/GenBank/DDBJ databases">
        <authorList>
            <person name="Swenson N.G."/>
            <person name="Wegrzyn J.L."/>
            <person name="Mcevoy S.L."/>
        </authorList>
    </citation>
    <scope>NUCLEOTIDE SEQUENCE</scope>
    <source>
        <strain evidence="10">NS2018</strain>
        <tissue evidence="10">Leaf</tissue>
    </source>
</reference>
<feature type="domain" description="Cytochrome b5 heme-binding" evidence="9">
    <location>
        <begin position="4"/>
        <end position="80"/>
    </location>
</feature>
<dbReference type="GO" id="GO:0046872">
    <property type="term" value="F:metal ion binding"/>
    <property type="evidence" value="ECO:0007669"/>
    <property type="project" value="UniProtKB-UniRule"/>
</dbReference>
<dbReference type="InterPro" id="IPR036400">
    <property type="entry name" value="Cyt_B5-like_heme/steroid_sf"/>
</dbReference>
<dbReference type="PANTHER" id="PTHR19359:SF14">
    <property type="entry name" value="CYTOCHROME B5 A"/>
    <property type="match status" value="1"/>
</dbReference>
<keyword evidence="4 8" id="KW-0479">Metal-binding</keyword>
<dbReference type="FunFam" id="3.10.120.10:FF:000002">
    <property type="entry name" value="Cytochrome b5 type B"/>
    <property type="match status" value="1"/>
</dbReference>
<comment type="subcellular location">
    <subcellularLocation>
        <location evidence="1">Membrane</location>
    </subcellularLocation>
</comment>
<keyword evidence="3" id="KW-0812">Transmembrane</keyword>
<evidence type="ECO:0000256" key="4">
    <source>
        <dbReference type="ARBA" id="ARBA00022723"/>
    </source>
</evidence>
<evidence type="ECO:0000259" key="9">
    <source>
        <dbReference type="PROSITE" id="PS50255"/>
    </source>
</evidence>
<dbReference type="SMART" id="SM01117">
    <property type="entry name" value="Cyt-b5"/>
    <property type="match status" value="1"/>
</dbReference>
<proteinExistence type="inferred from homology"/>